<evidence type="ECO:0000259" key="12">
    <source>
        <dbReference type="PROSITE" id="PS50181"/>
    </source>
</evidence>
<evidence type="ECO:0000256" key="2">
    <source>
        <dbReference type="ARBA" id="ARBA00004906"/>
    </source>
</evidence>
<dbReference type="GO" id="GO:0005813">
    <property type="term" value="C:centrosome"/>
    <property type="evidence" value="ECO:0007669"/>
    <property type="project" value="UniProtKB-SubCell"/>
</dbReference>
<feature type="region of interest" description="Disordered" evidence="11">
    <location>
        <begin position="405"/>
        <end position="434"/>
    </location>
</feature>
<evidence type="ECO:0000313" key="14">
    <source>
        <dbReference type="Proteomes" id="UP000245119"/>
    </source>
</evidence>
<dbReference type="FunFam" id="3.80.10.10:FF:000122">
    <property type="entry name" value="F-box/LRR-repeat protein 7 isoform X1"/>
    <property type="match status" value="1"/>
</dbReference>
<feature type="compositionally biased region" description="Polar residues" evidence="11">
    <location>
        <begin position="113"/>
        <end position="148"/>
    </location>
</feature>
<accession>A0A2T7PRI9</accession>
<evidence type="ECO:0000256" key="9">
    <source>
        <dbReference type="ARBA" id="ARBA00070271"/>
    </source>
</evidence>
<dbReference type="Gene3D" id="3.80.10.10">
    <property type="entry name" value="Ribonuclease Inhibitor"/>
    <property type="match status" value="4"/>
</dbReference>
<evidence type="ECO:0000256" key="5">
    <source>
        <dbReference type="ARBA" id="ARBA00022737"/>
    </source>
</evidence>
<gene>
    <name evidence="13" type="ORF">C0Q70_03009</name>
</gene>
<keyword evidence="3" id="KW-0963">Cytoplasm</keyword>
<dbReference type="Pfam" id="PF25372">
    <property type="entry name" value="DUF7885"/>
    <property type="match status" value="1"/>
</dbReference>
<evidence type="ECO:0000256" key="7">
    <source>
        <dbReference type="ARBA" id="ARBA00023212"/>
    </source>
</evidence>
<dbReference type="SMART" id="SM00256">
    <property type="entry name" value="FBOX"/>
    <property type="match status" value="1"/>
</dbReference>
<dbReference type="FunFam" id="1.20.1280.50:FF:000018">
    <property type="entry name" value="F-box/LRR-repeat protein 7 isoform X2"/>
    <property type="match status" value="1"/>
</dbReference>
<comment type="pathway">
    <text evidence="2">Protein modification; protein ubiquitination.</text>
</comment>
<dbReference type="Pfam" id="PF12937">
    <property type="entry name" value="F-box-like"/>
    <property type="match status" value="1"/>
</dbReference>
<keyword evidence="7" id="KW-0206">Cytoskeleton</keyword>
<evidence type="ECO:0000256" key="1">
    <source>
        <dbReference type="ARBA" id="ARBA00004300"/>
    </source>
</evidence>
<dbReference type="CDD" id="cd22120">
    <property type="entry name" value="F-box_FBXL7"/>
    <property type="match status" value="1"/>
</dbReference>
<comment type="caution">
    <text evidence="13">The sequence shown here is derived from an EMBL/GenBank/DDBJ whole genome shotgun (WGS) entry which is preliminary data.</text>
</comment>
<dbReference type="PANTHER" id="PTHR13318">
    <property type="entry name" value="PARTNER OF PAIRED, ISOFORM B-RELATED"/>
    <property type="match status" value="1"/>
</dbReference>
<evidence type="ECO:0000256" key="10">
    <source>
        <dbReference type="ARBA" id="ARBA00077966"/>
    </source>
</evidence>
<dbReference type="InterPro" id="IPR057207">
    <property type="entry name" value="FBXL15_LRR"/>
</dbReference>
<dbReference type="GO" id="GO:0019005">
    <property type="term" value="C:SCF ubiquitin ligase complex"/>
    <property type="evidence" value="ECO:0007669"/>
    <property type="project" value="TreeGrafter"/>
</dbReference>
<protein>
    <recommendedName>
        <fullName evidence="9">F-box/LRR-repeat protein 7</fullName>
    </recommendedName>
    <alternativeName>
        <fullName evidence="10">F-box and leucine-rich repeat protein 7</fullName>
    </alternativeName>
</protein>
<organism evidence="13 14">
    <name type="scientific">Pomacea canaliculata</name>
    <name type="common">Golden apple snail</name>
    <dbReference type="NCBI Taxonomy" id="400727"/>
    <lineage>
        <taxon>Eukaryota</taxon>
        <taxon>Metazoa</taxon>
        <taxon>Spiralia</taxon>
        <taxon>Lophotrochozoa</taxon>
        <taxon>Mollusca</taxon>
        <taxon>Gastropoda</taxon>
        <taxon>Caenogastropoda</taxon>
        <taxon>Architaenioglossa</taxon>
        <taxon>Ampullarioidea</taxon>
        <taxon>Ampullariidae</taxon>
        <taxon>Pomacea</taxon>
    </lineage>
</organism>
<dbReference type="EMBL" id="PZQS01000002">
    <property type="protein sequence ID" value="PVD36039.1"/>
    <property type="molecule type" value="Genomic_DNA"/>
</dbReference>
<dbReference type="InterPro" id="IPR006553">
    <property type="entry name" value="Leu-rich_rpt_Cys-con_subtyp"/>
</dbReference>
<proteinExistence type="inferred from homology"/>
<dbReference type="GO" id="GO:0031146">
    <property type="term" value="P:SCF-dependent proteasomal ubiquitin-dependent protein catabolic process"/>
    <property type="evidence" value="ECO:0007669"/>
    <property type="project" value="TreeGrafter"/>
</dbReference>
<evidence type="ECO:0000256" key="8">
    <source>
        <dbReference type="ARBA" id="ARBA00061191"/>
    </source>
</evidence>
<dbReference type="PROSITE" id="PS50181">
    <property type="entry name" value="FBOX"/>
    <property type="match status" value="1"/>
</dbReference>
<keyword evidence="5" id="KW-0677">Repeat</keyword>
<comment type="similarity">
    <text evidence="8">Belongs to the FBXL7 family.</text>
</comment>
<evidence type="ECO:0000256" key="6">
    <source>
        <dbReference type="ARBA" id="ARBA00022786"/>
    </source>
</evidence>
<dbReference type="SUPFAM" id="SSF52047">
    <property type="entry name" value="RNI-like"/>
    <property type="match status" value="1"/>
</dbReference>
<dbReference type="STRING" id="400727.A0A2T7PRI9"/>
<feature type="compositionally biased region" description="Polar residues" evidence="11">
    <location>
        <begin position="61"/>
        <end position="76"/>
    </location>
</feature>
<dbReference type="AlphaFoldDB" id="A0A2T7PRI9"/>
<keyword evidence="4" id="KW-0433">Leucine-rich repeat</keyword>
<dbReference type="InterPro" id="IPR032675">
    <property type="entry name" value="LRR_dom_sf"/>
</dbReference>
<keyword evidence="6" id="KW-0833">Ubl conjugation pathway</keyword>
<keyword evidence="14" id="KW-1185">Reference proteome</keyword>
<dbReference type="SMART" id="SM00367">
    <property type="entry name" value="LRR_CC"/>
    <property type="match status" value="7"/>
</dbReference>
<comment type="subcellular location">
    <subcellularLocation>
        <location evidence="1">Cytoplasm</location>
        <location evidence="1">Cytoskeleton</location>
        <location evidence="1">Microtubule organizing center</location>
        <location evidence="1">Centrosome</location>
    </subcellularLocation>
</comment>
<dbReference type="InterPro" id="IPR001810">
    <property type="entry name" value="F-box_dom"/>
</dbReference>
<evidence type="ECO:0000313" key="13">
    <source>
        <dbReference type="EMBL" id="PVD36039.1"/>
    </source>
</evidence>
<sequence>MLTARAYEITKMGPSVRYFSSRSCDRDDEASYVSISLTDDGSGAETDNTYESIKSRLLEDSPQTVESTHESTSSGIASDVPAYCPPPVALSTFKGDHPGPRGQNYAVNGYFSDRNSQDSGTRTASWASSPNPKASTPTPMSGQQQYQFGHNHRLSPASPLAYKSATPPAHCYGSGSGSGPSEYQPREVDVEALRTRLRFMDFQDTAKVVRTTTKGKHPYLRPSPFERLTDDVLLKVFSHLPTDHLCRCARVCRRWYHLVWDPSLWTSIVINNSAIEADRVLKYLTRRLSYNTPKVCVILERVNLNGCEQLTDKGLHTVAKRCPELRYLEVQGCTKLTNLGVFEAVSYCVNLEHLDVTGRFTLGTVGDILLSRVVSRGPGSAVVPLPPIVVRLLGDHLHPLDVRNPGGGHGGTPAAHLPALPGHDRLRGAAGSRPWTHRRTLQSAAVPLPAALRAHHGPRCAARGQQLLLAARAQHQRLPRSYGPWAARVVRLGESLRYLSVAKCDKVSDQGVKYIARHCSKLRYLNVRGCEAVSDHSLQQLALNCPRLRSLDIGKCDVTDEGLQVLAQYCPQLRKLSIKSCEAVTDKGVVLVAYHCRGLQQLNIQDCHLSPEAYRTIKKYCRRCLIEHTNPAFC</sequence>
<evidence type="ECO:0000256" key="3">
    <source>
        <dbReference type="ARBA" id="ARBA00022490"/>
    </source>
</evidence>
<reference evidence="13 14" key="1">
    <citation type="submission" date="2018-04" db="EMBL/GenBank/DDBJ databases">
        <title>The genome of golden apple snail Pomacea canaliculata provides insight into stress tolerance and invasive adaptation.</title>
        <authorList>
            <person name="Liu C."/>
            <person name="Liu B."/>
            <person name="Ren Y."/>
            <person name="Zhang Y."/>
            <person name="Wang H."/>
            <person name="Li S."/>
            <person name="Jiang F."/>
            <person name="Yin L."/>
            <person name="Zhang G."/>
            <person name="Qian W."/>
            <person name="Fan W."/>
        </authorList>
    </citation>
    <scope>NUCLEOTIDE SEQUENCE [LARGE SCALE GENOMIC DNA]</scope>
    <source>
        <strain evidence="13">SZHN2017</strain>
        <tissue evidence="13">Muscle</tissue>
    </source>
</reference>
<feature type="domain" description="F-box" evidence="12">
    <location>
        <begin position="222"/>
        <end position="268"/>
    </location>
</feature>
<dbReference type="OrthoDB" id="423607at2759"/>
<feature type="region of interest" description="Disordered" evidence="11">
    <location>
        <begin position="58"/>
        <end position="160"/>
    </location>
</feature>
<evidence type="ECO:0000256" key="4">
    <source>
        <dbReference type="ARBA" id="ARBA00022614"/>
    </source>
</evidence>
<dbReference type="PANTHER" id="PTHR13318:SF50">
    <property type="entry name" value="F-BOX_LRR-REPEAT PROTEIN 7"/>
    <property type="match status" value="1"/>
</dbReference>
<evidence type="ECO:0000256" key="11">
    <source>
        <dbReference type="SAM" id="MobiDB-lite"/>
    </source>
</evidence>
<name>A0A2T7PRI9_POMCA</name>
<dbReference type="Proteomes" id="UP000245119">
    <property type="component" value="Linkage Group LG2"/>
</dbReference>